<comment type="caution">
    <text evidence="2">The sequence shown here is derived from an EMBL/GenBank/DDBJ whole genome shotgun (WGS) entry which is preliminary data.</text>
</comment>
<keyword evidence="1" id="KW-1133">Transmembrane helix</keyword>
<dbReference type="Proteomes" id="UP001530377">
    <property type="component" value="Unassembled WGS sequence"/>
</dbReference>
<keyword evidence="1" id="KW-0812">Transmembrane</keyword>
<keyword evidence="1" id="KW-0472">Membrane</keyword>
<name>A0ABD3SBZ3_9STRA</name>
<proteinExistence type="predicted"/>
<gene>
    <name evidence="2" type="ORF">ACHAXA_008960</name>
</gene>
<evidence type="ECO:0000256" key="1">
    <source>
        <dbReference type="SAM" id="Phobius"/>
    </source>
</evidence>
<sequence length="437" mass="49426">SPSKVSFFRRPDHMADEAVPRYNSRRRRILATASSILPRLPSSNANRRYQNRIVVVCRTTVVAVGLVGAIIRLSPPGRAGARRCSLERSMSSSSLSKSDVGYINLSCPYEMSKYSCSYILVHQEEDEDGSSRCDAASENLDASTEYYLENMNAIQGAFRLVMAQRGRSEWRRRPRRVFLTGDSLMKQLFIAIACNAMSSLPGNEDLIEESAFPWKDAWPTNNIGPFLVTGGRHSGFDAASIRLANDVEIHFVPHMGYIDADTAEKDVLERLHRDVIDRNGRITFGNKTAMPLSPDTHVDVLVYNDGIHYQLEEKRAHVNHFIDWVSKPLMMEDDERRRTRTIYVTTPTQHYNTNDGQWGTGEMGKTETKCIDRVDSNPRAELEKELLKPGENVDVLFDYDDLNLGMMHVRTGNDCSHYCMPGVPDVVAARLMREILT</sequence>
<keyword evidence="3" id="KW-1185">Reference proteome</keyword>
<protein>
    <recommendedName>
        <fullName evidence="4">SGNH domain-containing protein</fullName>
    </recommendedName>
</protein>
<dbReference type="EMBL" id="JALLPB020000079">
    <property type="protein sequence ID" value="KAL3821920.1"/>
    <property type="molecule type" value="Genomic_DNA"/>
</dbReference>
<evidence type="ECO:0008006" key="4">
    <source>
        <dbReference type="Google" id="ProtNLM"/>
    </source>
</evidence>
<evidence type="ECO:0000313" key="3">
    <source>
        <dbReference type="Proteomes" id="UP001530377"/>
    </source>
</evidence>
<evidence type="ECO:0000313" key="2">
    <source>
        <dbReference type="EMBL" id="KAL3821920.1"/>
    </source>
</evidence>
<accession>A0ABD3SBZ3</accession>
<dbReference type="AlphaFoldDB" id="A0ABD3SBZ3"/>
<feature type="non-terminal residue" evidence="2">
    <location>
        <position position="1"/>
    </location>
</feature>
<organism evidence="2 3">
    <name type="scientific">Cyclostephanos tholiformis</name>
    <dbReference type="NCBI Taxonomy" id="382380"/>
    <lineage>
        <taxon>Eukaryota</taxon>
        <taxon>Sar</taxon>
        <taxon>Stramenopiles</taxon>
        <taxon>Ochrophyta</taxon>
        <taxon>Bacillariophyta</taxon>
        <taxon>Coscinodiscophyceae</taxon>
        <taxon>Thalassiosirophycidae</taxon>
        <taxon>Stephanodiscales</taxon>
        <taxon>Stephanodiscaceae</taxon>
        <taxon>Cyclostephanos</taxon>
    </lineage>
</organism>
<feature type="transmembrane region" description="Helical" evidence="1">
    <location>
        <begin position="53"/>
        <end position="73"/>
    </location>
</feature>
<reference evidence="2 3" key="1">
    <citation type="submission" date="2024-10" db="EMBL/GenBank/DDBJ databases">
        <title>Updated reference genomes for cyclostephanoid diatoms.</title>
        <authorList>
            <person name="Roberts W.R."/>
            <person name="Alverson A.J."/>
        </authorList>
    </citation>
    <scope>NUCLEOTIDE SEQUENCE [LARGE SCALE GENOMIC DNA]</scope>
    <source>
        <strain evidence="2 3">AJA228-03</strain>
    </source>
</reference>